<comment type="function">
    <text evidence="2">May play the central regulatory role in sporulation. It may be an element of the effector pathway responsible for the activation of sporulation genes in response to nutritional stress. Spo0A may act in concert with spo0H (a sigma factor) to control the expression of some genes that are critical to the sporulation process.</text>
</comment>
<dbReference type="GO" id="GO:0003677">
    <property type="term" value="F:DNA binding"/>
    <property type="evidence" value="ECO:0007669"/>
    <property type="project" value="InterPro"/>
</dbReference>
<evidence type="ECO:0000259" key="4">
    <source>
        <dbReference type="PROSITE" id="PS50110"/>
    </source>
</evidence>
<dbReference type="PANTHER" id="PTHR37299:SF1">
    <property type="entry name" value="STAGE 0 SPORULATION PROTEIN A HOMOLOG"/>
    <property type="match status" value="1"/>
</dbReference>
<dbReference type="SMART" id="SM00448">
    <property type="entry name" value="REC"/>
    <property type="match status" value="1"/>
</dbReference>
<dbReference type="AlphaFoldDB" id="A0A174LZI1"/>
<dbReference type="RefSeq" id="WP_055660068.1">
    <property type="nucleotide sequence ID" value="NZ_CABIXC010000023.1"/>
</dbReference>
<dbReference type="InterPro" id="IPR001789">
    <property type="entry name" value="Sig_transdc_resp-reg_receiver"/>
</dbReference>
<evidence type="ECO:0000313" key="7">
    <source>
        <dbReference type="Proteomes" id="UP000095651"/>
    </source>
</evidence>
<evidence type="ECO:0000259" key="5">
    <source>
        <dbReference type="PROSITE" id="PS50930"/>
    </source>
</evidence>
<dbReference type="InterPro" id="IPR046947">
    <property type="entry name" value="LytR-like"/>
</dbReference>
<dbReference type="PANTHER" id="PTHR37299">
    <property type="entry name" value="TRANSCRIPTIONAL REGULATOR-RELATED"/>
    <property type="match status" value="1"/>
</dbReference>
<dbReference type="SUPFAM" id="SSF52172">
    <property type="entry name" value="CheY-like"/>
    <property type="match status" value="1"/>
</dbReference>
<evidence type="ECO:0000313" key="6">
    <source>
        <dbReference type="EMBL" id="CUP28266.1"/>
    </source>
</evidence>
<sequence>MYKVAICDDNPADLQLITDYLTEPEFHYPLELSSFHDGVELAQAYKKEGQFDLIILDMMMDRLNGIETALKIRKVDQNVAILIVTATVEYAIEGYKINAARYIVKPVSKPEFQKITKNIFASIDKKRGAYYRFPSKSGTTVISMEDIFYFESDIRSIHISSRQGDYTFTGRISAVEEQTEGHGFLRVHKSFIVNLKHVHNIFKDSVTLDNGEVIPLSRHRHREVNQKFLDYMEEQII</sequence>
<name>A0A174LZI1_9FIRM</name>
<dbReference type="Pfam" id="PF00072">
    <property type="entry name" value="Response_reg"/>
    <property type="match status" value="1"/>
</dbReference>
<evidence type="ECO:0000256" key="2">
    <source>
        <dbReference type="ARBA" id="ARBA00024867"/>
    </source>
</evidence>
<dbReference type="SMART" id="SM00850">
    <property type="entry name" value="LytTR"/>
    <property type="match status" value="1"/>
</dbReference>
<dbReference type="InterPro" id="IPR007492">
    <property type="entry name" value="LytTR_DNA-bd_dom"/>
</dbReference>
<dbReference type="PROSITE" id="PS50110">
    <property type="entry name" value="RESPONSE_REGULATORY"/>
    <property type="match status" value="1"/>
</dbReference>
<reference evidence="6 7" key="1">
    <citation type="submission" date="2015-09" db="EMBL/GenBank/DDBJ databases">
        <authorList>
            <consortium name="Pathogen Informatics"/>
        </authorList>
    </citation>
    <scope>NUCLEOTIDE SEQUENCE [LARGE SCALE GENOMIC DNA]</scope>
    <source>
        <strain evidence="6 7">2789STDY5608850</strain>
    </source>
</reference>
<feature type="modified residue" description="4-aspartylphosphate" evidence="3">
    <location>
        <position position="57"/>
    </location>
</feature>
<evidence type="ECO:0000256" key="3">
    <source>
        <dbReference type="PROSITE-ProRule" id="PRU00169"/>
    </source>
</evidence>
<dbReference type="CDD" id="cd00156">
    <property type="entry name" value="REC"/>
    <property type="match status" value="1"/>
</dbReference>
<feature type="domain" description="Response regulatory" evidence="4">
    <location>
        <begin position="3"/>
        <end position="120"/>
    </location>
</feature>
<dbReference type="GO" id="GO:0000156">
    <property type="term" value="F:phosphorelay response regulator activity"/>
    <property type="evidence" value="ECO:0007669"/>
    <property type="project" value="InterPro"/>
</dbReference>
<evidence type="ECO:0000256" key="1">
    <source>
        <dbReference type="ARBA" id="ARBA00018672"/>
    </source>
</evidence>
<dbReference type="PROSITE" id="PS50930">
    <property type="entry name" value="HTH_LYTTR"/>
    <property type="match status" value="1"/>
</dbReference>
<keyword evidence="3" id="KW-0597">Phosphoprotein</keyword>
<dbReference type="Proteomes" id="UP000095651">
    <property type="component" value="Unassembled WGS sequence"/>
</dbReference>
<gene>
    <name evidence="6" type="primary">yehT_7</name>
    <name evidence="6" type="ORF">ERS852407_05516</name>
</gene>
<dbReference type="Gene3D" id="3.40.50.2300">
    <property type="match status" value="1"/>
</dbReference>
<accession>A0A174LZI1</accession>
<organism evidence="6 7">
    <name type="scientific">Hungatella hathewayi</name>
    <dbReference type="NCBI Taxonomy" id="154046"/>
    <lineage>
        <taxon>Bacteria</taxon>
        <taxon>Bacillati</taxon>
        <taxon>Bacillota</taxon>
        <taxon>Clostridia</taxon>
        <taxon>Lachnospirales</taxon>
        <taxon>Lachnospiraceae</taxon>
        <taxon>Hungatella</taxon>
    </lineage>
</organism>
<protein>
    <recommendedName>
        <fullName evidence="1">Stage 0 sporulation protein A homolog</fullName>
    </recommendedName>
</protein>
<proteinExistence type="predicted"/>
<dbReference type="Gene3D" id="2.40.50.1020">
    <property type="entry name" value="LytTr DNA-binding domain"/>
    <property type="match status" value="1"/>
</dbReference>
<dbReference type="InterPro" id="IPR011006">
    <property type="entry name" value="CheY-like_superfamily"/>
</dbReference>
<dbReference type="Pfam" id="PF04397">
    <property type="entry name" value="LytTR"/>
    <property type="match status" value="1"/>
</dbReference>
<dbReference type="EMBL" id="CYZE01000023">
    <property type="protein sequence ID" value="CUP28266.1"/>
    <property type="molecule type" value="Genomic_DNA"/>
</dbReference>
<feature type="domain" description="HTH LytTR-type" evidence="5">
    <location>
        <begin position="133"/>
        <end position="230"/>
    </location>
</feature>